<dbReference type="Proteomes" id="UP000070155">
    <property type="component" value="Unassembled WGS sequence"/>
</dbReference>
<organism evidence="1 2">
    <name type="scientific">candidate division MSBL1 archaeon SCGC-AAA259I07</name>
    <dbReference type="NCBI Taxonomy" id="1698266"/>
    <lineage>
        <taxon>Archaea</taxon>
        <taxon>Methanobacteriati</taxon>
        <taxon>Methanobacteriota</taxon>
        <taxon>candidate division MSBL1</taxon>
    </lineage>
</organism>
<dbReference type="EMBL" id="LHXQ01000003">
    <property type="protein sequence ID" value="KXA95481.1"/>
    <property type="molecule type" value="Genomic_DNA"/>
</dbReference>
<sequence>MRDNTTPIASHTEPSTVDFLTRMLSVATANAPQAARRAPIRSDIKILITSAGNCILQVFGLFKDLNIVFIFLIFSNNLKVINDIQRLIGRLR</sequence>
<accession>A0A133UMT4</accession>
<evidence type="ECO:0000313" key="2">
    <source>
        <dbReference type="Proteomes" id="UP000070155"/>
    </source>
</evidence>
<name>A0A133UMT4_9EURY</name>
<reference evidence="1 2" key="1">
    <citation type="journal article" date="2016" name="Sci. Rep.">
        <title>Metabolic traits of an uncultured archaeal lineage -MSBL1- from brine pools of the Red Sea.</title>
        <authorList>
            <person name="Mwirichia R."/>
            <person name="Alam I."/>
            <person name="Rashid M."/>
            <person name="Vinu M."/>
            <person name="Ba-Alawi W."/>
            <person name="Anthony Kamau A."/>
            <person name="Kamanda Ngugi D."/>
            <person name="Goker M."/>
            <person name="Klenk H.P."/>
            <person name="Bajic V."/>
            <person name="Stingl U."/>
        </authorList>
    </citation>
    <scope>NUCLEOTIDE SEQUENCE [LARGE SCALE GENOMIC DNA]</scope>
    <source>
        <strain evidence="1">SCGC-AAA259I07</strain>
    </source>
</reference>
<evidence type="ECO:0000313" key="1">
    <source>
        <dbReference type="EMBL" id="KXA95481.1"/>
    </source>
</evidence>
<dbReference type="AlphaFoldDB" id="A0A133UMT4"/>
<gene>
    <name evidence="1" type="ORF">AKJ36_00545</name>
</gene>
<comment type="caution">
    <text evidence="1">The sequence shown here is derived from an EMBL/GenBank/DDBJ whole genome shotgun (WGS) entry which is preliminary data.</text>
</comment>
<proteinExistence type="predicted"/>
<protein>
    <submittedName>
        <fullName evidence="1">Uncharacterized protein</fullName>
    </submittedName>
</protein>
<keyword evidence="2" id="KW-1185">Reference proteome</keyword>